<feature type="region of interest" description="Disordered" evidence="1">
    <location>
        <begin position="326"/>
        <end position="362"/>
    </location>
</feature>
<feature type="compositionally biased region" description="Basic and acidic residues" evidence="1">
    <location>
        <begin position="52"/>
        <end position="64"/>
    </location>
</feature>
<feature type="region of interest" description="Disordered" evidence="1">
    <location>
        <begin position="192"/>
        <end position="213"/>
    </location>
</feature>
<comment type="caution">
    <text evidence="2">The sequence shown here is derived from an EMBL/GenBank/DDBJ whole genome shotgun (WGS) entry which is preliminary data.</text>
</comment>
<reference evidence="2" key="1">
    <citation type="journal article" date="2021" name="Open Biol.">
        <title>Shared evolutionary footprints suggest mitochondrial oxidative damage underlies multiple complex I losses in fungi.</title>
        <authorList>
            <person name="Schikora-Tamarit M.A."/>
            <person name="Marcet-Houben M."/>
            <person name="Nosek J."/>
            <person name="Gabaldon T."/>
        </authorList>
    </citation>
    <scope>NUCLEOTIDE SEQUENCE</scope>
    <source>
        <strain evidence="2">CBS2887</strain>
    </source>
</reference>
<feature type="compositionally biased region" description="Basic and acidic residues" evidence="1">
    <location>
        <begin position="108"/>
        <end position="132"/>
    </location>
</feature>
<gene>
    <name evidence="2" type="ORF">WICPIJ_005232</name>
</gene>
<dbReference type="Proteomes" id="UP000774326">
    <property type="component" value="Unassembled WGS sequence"/>
</dbReference>
<feature type="non-terminal residue" evidence="2">
    <location>
        <position position="1"/>
    </location>
</feature>
<feature type="region of interest" description="Disordered" evidence="1">
    <location>
        <begin position="1"/>
        <end position="156"/>
    </location>
</feature>
<keyword evidence="3" id="KW-1185">Reference proteome</keyword>
<proteinExistence type="predicted"/>
<feature type="compositionally biased region" description="Polar residues" evidence="1">
    <location>
        <begin position="29"/>
        <end position="45"/>
    </location>
</feature>
<sequence>VPLFGLHSESLPVENKWDGQHHDSKVDDSQGNVSVFGTGGIQPQRTGEGEDTGDRVVDDSDTDHGLQNQIRALHDVTQGNVTSGTKGKPNEGQPCVDDRLGQHSLSPDTEHQQPGRTNDRGDKGKVQSELRFQDTVVTAGHPQDNVIGEGARVDAPKDRTNHTWNVHHRDTDVAVVVWVVVEVRVHGGQVEGQEGVLHPPEKPRENHPWETEHSDVDPDVLPVLLEPPALQSGGRGDDGESLPVAVHWFFGPVDQFFLGCWDYLLLGLDLLVLVLRVDGLLVTCAGLVGLVGGHESGPVVNTLDGLLGSKRSLVSVSFEIGLLGGKENNQDQHTGENGTQPANPSEGQVVGDQVPKQRSQLSTVKIRKWSNKQRTVPDTDEQDPSTGVHGIVGDPIVFVQGILGRGSTVGSPSGKTRDKSHDDEMGVFSILGPVQRIVRRVGRLRNQYDIAFFLQFVLVNNTVFKIRRGVNVTCPWDEIRVVSVGVLVHLQLNRSLVLFS</sequence>
<evidence type="ECO:0000313" key="3">
    <source>
        <dbReference type="Proteomes" id="UP000774326"/>
    </source>
</evidence>
<dbReference type="AlphaFoldDB" id="A0A9P8Q637"/>
<feature type="compositionally biased region" description="Polar residues" evidence="1">
    <location>
        <begin position="335"/>
        <end position="346"/>
    </location>
</feature>
<feature type="compositionally biased region" description="Basic and acidic residues" evidence="1">
    <location>
        <begin position="15"/>
        <end position="28"/>
    </location>
</feature>
<name>A0A9P8Q637_WICPI</name>
<accession>A0A9P8Q637</accession>
<dbReference type="EMBL" id="JAEUBG010002949">
    <property type="protein sequence ID" value="KAH3683790.1"/>
    <property type="molecule type" value="Genomic_DNA"/>
</dbReference>
<reference evidence="2" key="2">
    <citation type="submission" date="2021-01" db="EMBL/GenBank/DDBJ databases">
        <authorList>
            <person name="Schikora-Tamarit M.A."/>
        </authorList>
    </citation>
    <scope>NUCLEOTIDE SEQUENCE</scope>
    <source>
        <strain evidence="2">CBS2887</strain>
    </source>
</reference>
<protein>
    <submittedName>
        <fullName evidence="2">Uncharacterized protein</fullName>
    </submittedName>
</protein>
<feature type="compositionally biased region" description="Basic and acidic residues" evidence="1">
    <location>
        <begin position="199"/>
        <end position="213"/>
    </location>
</feature>
<evidence type="ECO:0000256" key="1">
    <source>
        <dbReference type="SAM" id="MobiDB-lite"/>
    </source>
</evidence>
<evidence type="ECO:0000313" key="2">
    <source>
        <dbReference type="EMBL" id="KAH3683790.1"/>
    </source>
</evidence>
<organism evidence="2 3">
    <name type="scientific">Wickerhamomyces pijperi</name>
    <name type="common">Yeast</name>
    <name type="synonym">Pichia pijperi</name>
    <dbReference type="NCBI Taxonomy" id="599730"/>
    <lineage>
        <taxon>Eukaryota</taxon>
        <taxon>Fungi</taxon>
        <taxon>Dikarya</taxon>
        <taxon>Ascomycota</taxon>
        <taxon>Saccharomycotina</taxon>
        <taxon>Saccharomycetes</taxon>
        <taxon>Phaffomycetales</taxon>
        <taxon>Wickerhamomycetaceae</taxon>
        <taxon>Wickerhamomyces</taxon>
    </lineage>
</organism>